<gene>
    <name evidence="3" type="ORF">RE6C_05975</name>
</gene>
<proteinExistence type="predicted"/>
<keyword evidence="1" id="KW-0472">Membrane</keyword>
<keyword evidence="4" id="KW-1185">Reference proteome</keyword>
<dbReference type="PATRIC" id="fig|1263867.3.peg.6402"/>
<dbReference type="EMBL" id="ANMO01000269">
    <property type="protein sequence ID" value="EMB13255.1"/>
    <property type="molecule type" value="Genomic_DNA"/>
</dbReference>
<dbReference type="RefSeq" id="WP_008662334.1">
    <property type="nucleotide sequence ID" value="NZ_ANMO01000269.1"/>
</dbReference>
<name>M2AA22_9BACT</name>
<sequence>MNRSKLAFCFTIAVLLVGTASTRSSAQSDAGSQSFWQFDGSNLATFPRGRVNRLGYQIMVRVSAPDIPETQRVEIEFASTGGPTTADHNFTLLLSPRADGHSPPQSALEVELPFQIPEQTTQQTIVRHVPKTSYGDAYEVWILENGQSISQVPNEIGSPVRDYRAVADGLRDELRWRLIWIDSDKDPNAREPSLQSLVESTFDMQWDADVFQPEQLRVNEDGRVNEPFVAVQAHTPNELPLDWRSWLPFDAVVIHRQDYLRFQSEQPAWWKSFTRWVRGGGVVLIRGTEPGEMNDTQEISVSTSTMNAATIDAFANSALQMLRTSAAEMSNNWNRMYAANRQANAVDESPMQGIDAIEKFRRSFADAFGGNAKATRLGTEKGMRVFPFEAGLLVQLPAHEDNAPLSTLDWRTTKNILGFHAYRTLRRGVDPMVGTQRFFEWMIPGVSQPPVYTFMGFLGLFVVLVGPVAYRKTTKSGRSYLMFLIAPVLAVATTVAMMGYGIIADGFGTRLRARQITWVNADGDAMSRTRSTYFAGIRPSNGLRFPGDASVTLLLDNEETSWEDRIQQRFDPRGKVNVTEDEIRLSSRLLPSRQQRQFVVEQPRDQFGTVRIMESEPEAVKRVSVEVKNDCELNLQGVLVRDQDGLFFVAENVGSGETARAKLLTKLEASKLMGDWYKRQWLVSSKTNRRSETADRQMRRRMMDETFDVINKVRSTLAMTSAPSDGVFEHELQQRMQLGKSLPNRSYIALADLSDDVPAIDGVSIENSIHFVMGDLP</sequence>
<feature type="signal peptide" evidence="2">
    <location>
        <begin position="1"/>
        <end position="26"/>
    </location>
</feature>
<keyword evidence="1" id="KW-1133">Transmembrane helix</keyword>
<evidence type="ECO:0000256" key="1">
    <source>
        <dbReference type="SAM" id="Phobius"/>
    </source>
</evidence>
<dbReference type="Proteomes" id="UP000011529">
    <property type="component" value="Unassembled WGS sequence"/>
</dbReference>
<reference evidence="3" key="1">
    <citation type="submission" date="2012-11" db="EMBL/GenBank/DDBJ databases">
        <title>Permanent draft genomes of Rhodopirellula europaea strain SH398 and 6C.</title>
        <authorList>
            <person name="Richter M."/>
            <person name="Richter-Heitmann T."/>
            <person name="Frank C."/>
            <person name="Harder J."/>
            <person name="Glockner F.O."/>
        </authorList>
    </citation>
    <scope>NUCLEOTIDE SEQUENCE</scope>
    <source>
        <strain evidence="3">6C</strain>
    </source>
</reference>
<feature type="chain" id="PRO_5004020008" evidence="2">
    <location>
        <begin position="27"/>
        <end position="777"/>
    </location>
</feature>
<organism evidence="3 4">
    <name type="scientific">Rhodopirellula europaea 6C</name>
    <dbReference type="NCBI Taxonomy" id="1263867"/>
    <lineage>
        <taxon>Bacteria</taxon>
        <taxon>Pseudomonadati</taxon>
        <taxon>Planctomycetota</taxon>
        <taxon>Planctomycetia</taxon>
        <taxon>Pirellulales</taxon>
        <taxon>Pirellulaceae</taxon>
        <taxon>Rhodopirellula</taxon>
    </lineage>
</organism>
<protein>
    <submittedName>
        <fullName evidence="3">Signal peptide protein</fullName>
    </submittedName>
</protein>
<evidence type="ECO:0000313" key="3">
    <source>
        <dbReference type="EMBL" id="EMB13255.1"/>
    </source>
</evidence>
<keyword evidence="2" id="KW-0732">Signal</keyword>
<reference evidence="3" key="2">
    <citation type="journal article" date="2013" name="Mar. Genomics">
        <title>Expression of sulfatases in Rhodopirellula baltica and the diversity of sulfatases in the genus Rhodopirellula.</title>
        <authorList>
            <person name="Wegner C.E."/>
            <person name="Richter-Heitmann T."/>
            <person name="Klindworth A."/>
            <person name="Klockow C."/>
            <person name="Richter M."/>
            <person name="Achstetter T."/>
            <person name="Glockner F.O."/>
            <person name="Harder J."/>
        </authorList>
    </citation>
    <scope>NUCLEOTIDE SEQUENCE [LARGE SCALE GENOMIC DNA]</scope>
    <source>
        <strain evidence="3">6C</strain>
    </source>
</reference>
<feature type="transmembrane region" description="Helical" evidence="1">
    <location>
        <begin position="482"/>
        <end position="503"/>
    </location>
</feature>
<evidence type="ECO:0000256" key="2">
    <source>
        <dbReference type="SAM" id="SignalP"/>
    </source>
</evidence>
<feature type="transmembrane region" description="Helical" evidence="1">
    <location>
        <begin position="451"/>
        <end position="470"/>
    </location>
</feature>
<dbReference type="AlphaFoldDB" id="M2AA22"/>
<accession>M2AA22</accession>
<evidence type="ECO:0000313" key="4">
    <source>
        <dbReference type="Proteomes" id="UP000011529"/>
    </source>
</evidence>
<comment type="caution">
    <text evidence="3">The sequence shown here is derived from an EMBL/GenBank/DDBJ whole genome shotgun (WGS) entry which is preliminary data.</text>
</comment>
<keyword evidence="1" id="KW-0812">Transmembrane</keyword>